<evidence type="ECO:0000259" key="3">
    <source>
        <dbReference type="PROSITE" id="PS50041"/>
    </source>
</evidence>
<reference evidence="4" key="1">
    <citation type="submission" date="2020-05" db="UniProtKB">
        <authorList>
            <consortium name="EnsemblMetazoa"/>
        </authorList>
    </citation>
    <scope>IDENTIFICATION</scope>
    <source>
        <strain evidence="4">USDA</strain>
    </source>
</reference>
<dbReference type="CDD" id="cd00037">
    <property type="entry name" value="CLECT"/>
    <property type="match status" value="1"/>
</dbReference>
<dbReference type="SMART" id="SM00034">
    <property type="entry name" value="CLECT"/>
    <property type="match status" value="1"/>
</dbReference>
<dbReference type="InterPro" id="IPR001304">
    <property type="entry name" value="C-type_lectin-like"/>
</dbReference>
<evidence type="ECO:0000256" key="1">
    <source>
        <dbReference type="ARBA" id="ARBA00023157"/>
    </source>
</evidence>
<dbReference type="EnsemblMetazoa" id="SCAU008626-RA">
    <property type="protein sequence ID" value="SCAU008626-PA"/>
    <property type="gene ID" value="SCAU008626"/>
</dbReference>
<dbReference type="PANTHER" id="PTHR22803">
    <property type="entry name" value="MANNOSE, PHOSPHOLIPASE, LECTIN RECEPTOR RELATED"/>
    <property type="match status" value="1"/>
</dbReference>
<proteinExistence type="predicted"/>
<evidence type="ECO:0000256" key="2">
    <source>
        <dbReference type="SAM" id="SignalP"/>
    </source>
</evidence>
<sequence length="309" mass="34896">MNILLRNSSSILACLLAGLSTLVTAIPQSYTASDGVEYVIERDQVYNWLQAHTECVSHGLQLAIIDSAEKNQAFEALLRPIFDNPPHLWIGLHDNLNTAETLKRPFFSIVDGSQIKFSYWNNGEPNNALYSEHCTHIGMANNFKWNDDKCEKKFGYICEKPQAPVNISCELNETRKTVFELNEGLAKDHKNNQEEIQGMLNDNRLQTQSVLQEWQKSSQKSLNESQKSINDIFASKPYLQAVIADVGQPIKQIIREAYNEIAQFSHEAQQTIDGNSVVTQTSIMNKSHAFQQKLEENTNGVDGLLAEHE</sequence>
<dbReference type="Proteomes" id="UP000095300">
    <property type="component" value="Unassembled WGS sequence"/>
</dbReference>
<dbReference type="PROSITE" id="PS00615">
    <property type="entry name" value="C_TYPE_LECTIN_1"/>
    <property type="match status" value="1"/>
</dbReference>
<feature type="signal peptide" evidence="2">
    <location>
        <begin position="1"/>
        <end position="25"/>
    </location>
</feature>
<dbReference type="InterPro" id="IPR018378">
    <property type="entry name" value="C-type_lectin_CS"/>
</dbReference>
<dbReference type="KEGG" id="scac:106090719"/>
<dbReference type="InterPro" id="IPR016186">
    <property type="entry name" value="C-type_lectin-like/link_sf"/>
</dbReference>
<feature type="chain" id="PRO_5009326759" description="C-type lectin domain-containing protein" evidence="2">
    <location>
        <begin position="26"/>
        <end position="309"/>
    </location>
</feature>
<dbReference type="PROSITE" id="PS50041">
    <property type="entry name" value="C_TYPE_LECTIN_2"/>
    <property type="match status" value="1"/>
</dbReference>
<organism evidence="4 5">
    <name type="scientific">Stomoxys calcitrans</name>
    <name type="common">Stable fly</name>
    <name type="synonym">Conops calcitrans</name>
    <dbReference type="NCBI Taxonomy" id="35570"/>
    <lineage>
        <taxon>Eukaryota</taxon>
        <taxon>Metazoa</taxon>
        <taxon>Ecdysozoa</taxon>
        <taxon>Arthropoda</taxon>
        <taxon>Hexapoda</taxon>
        <taxon>Insecta</taxon>
        <taxon>Pterygota</taxon>
        <taxon>Neoptera</taxon>
        <taxon>Endopterygota</taxon>
        <taxon>Diptera</taxon>
        <taxon>Brachycera</taxon>
        <taxon>Muscomorpha</taxon>
        <taxon>Muscoidea</taxon>
        <taxon>Muscidae</taxon>
        <taxon>Stomoxys</taxon>
    </lineage>
</organism>
<dbReference type="OrthoDB" id="6133475at2759"/>
<dbReference type="InterPro" id="IPR050111">
    <property type="entry name" value="C-type_lectin/snaclec_domain"/>
</dbReference>
<keyword evidence="2" id="KW-0732">Signal</keyword>
<feature type="domain" description="C-type lectin" evidence="3">
    <location>
        <begin position="33"/>
        <end position="159"/>
    </location>
</feature>
<evidence type="ECO:0000313" key="4">
    <source>
        <dbReference type="EnsemblMetazoa" id="SCAU008626-PA"/>
    </source>
</evidence>
<dbReference type="InterPro" id="IPR016187">
    <property type="entry name" value="CTDL_fold"/>
</dbReference>
<dbReference type="STRING" id="35570.A0A1I8PJK0"/>
<dbReference type="VEuPathDB" id="VectorBase:SCAU008626"/>
<dbReference type="SUPFAM" id="SSF56436">
    <property type="entry name" value="C-type lectin-like"/>
    <property type="match status" value="1"/>
</dbReference>
<accession>A0A1I8PJK0</accession>
<dbReference type="Gene3D" id="3.10.100.10">
    <property type="entry name" value="Mannose-Binding Protein A, subunit A"/>
    <property type="match status" value="1"/>
</dbReference>
<keyword evidence="5" id="KW-1185">Reference proteome</keyword>
<evidence type="ECO:0000313" key="5">
    <source>
        <dbReference type="Proteomes" id="UP000095300"/>
    </source>
</evidence>
<gene>
    <name evidence="4" type="primary">106090719</name>
</gene>
<dbReference type="Pfam" id="PF00059">
    <property type="entry name" value="Lectin_C"/>
    <property type="match status" value="1"/>
</dbReference>
<dbReference type="AlphaFoldDB" id="A0A1I8PJK0"/>
<keyword evidence="1" id="KW-1015">Disulfide bond</keyword>
<protein>
    <recommendedName>
        <fullName evidence="3">C-type lectin domain-containing protein</fullName>
    </recommendedName>
</protein>
<name>A0A1I8PJK0_STOCA</name>